<keyword evidence="4" id="KW-0378">Hydrolase</keyword>
<keyword evidence="8" id="KW-1185">Reference proteome</keyword>
<dbReference type="PRINTS" id="PR00481">
    <property type="entry name" value="LAMNOPPTDASE"/>
</dbReference>
<dbReference type="Proteomes" id="UP001153321">
    <property type="component" value="Chromosome 21"/>
</dbReference>
<dbReference type="InterPro" id="IPR000819">
    <property type="entry name" value="Peptidase_M17_C"/>
</dbReference>
<dbReference type="PANTHER" id="PTHR11963">
    <property type="entry name" value="LEUCINE AMINOPEPTIDASE-RELATED"/>
    <property type="match status" value="1"/>
</dbReference>
<organism evidence="7 8">
    <name type="scientific">Spodoptera littoralis</name>
    <name type="common">Egyptian cotton leafworm</name>
    <dbReference type="NCBI Taxonomy" id="7109"/>
    <lineage>
        <taxon>Eukaryota</taxon>
        <taxon>Metazoa</taxon>
        <taxon>Ecdysozoa</taxon>
        <taxon>Arthropoda</taxon>
        <taxon>Hexapoda</taxon>
        <taxon>Insecta</taxon>
        <taxon>Pterygota</taxon>
        <taxon>Neoptera</taxon>
        <taxon>Endopterygota</taxon>
        <taxon>Lepidoptera</taxon>
        <taxon>Glossata</taxon>
        <taxon>Ditrysia</taxon>
        <taxon>Noctuoidea</taxon>
        <taxon>Noctuidae</taxon>
        <taxon>Amphipyrinae</taxon>
        <taxon>Spodoptera</taxon>
    </lineage>
</organism>
<evidence type="ECO:0000313" key="8">
    <source>
        <dbReference type="Proteomes" id="UP001153321"/>
    </source>
</evidence>
<evidence type="ECO:0008006" key="9">
    <source>
        <dbReference type="Google" id="ProtNLM"/>
    </source>
</evidence>
<dbReference type="GO" id="GO:0006508">
    <property type="term" value="P:proteolysis"/>
    <property type="evidence" value="ECO:0007669"/>
    <property type="project" value="UniProtKB-KW"/>
</dbReference>
<evidence type="ECO:0000256" key="3">
    <source>
        <dbReference type="ARBA" id="ARBA00022670"/>
    </source>
</evidence>
<protein>
    <recommendedName>
        <fullName evidence="9">Aminopeptidase NPEPL1</fullName>
    </recommendedName>
</protein>
<name>A0A9P0N444_SPOLI</name>
<evidence type="ECO:0000256" key="1">
    <source>
        <dbReference type="ARBA" id="ARBA00009528"/>
    </source>
</evidence>
<dbReference type="PANTHER" id="PTHR11963:SF4">
    <property type="entry name" value="AMINOPEPTIDASE NPEPL1-RELATED"/>
    <property type="match status" value="1"/>
</dbReference>
<dbReference type="AlphaFoldDB" id="A0A9P0N444"/>
<gene>
    <name evidence="7" type="ORF">SPLIT_LOCUS6185</name>
</gene>
<dbReference type="Pfam" id="PF00883">
    <property type="entry name" value="Peptidase_M17"/>
    <property type="match status" value="2"/>
</dbReference>
<dbReference type="GO" id="GO:0030145">
    <property type="term" value="F:manganese ion binding"/>
    <property type="evidence" value="ECO:0007669"/>
    <property type="project" value="InterPro"/>
</dbReference>
<dbReference type="GO" id="GO:0005737">
    <property type="term" value="C:cytoplasm"/>
    <property type="evidence" value="ECO:0007669"/>
    <property type="project" value="InterPro"/>
</dbReference>
<keyword evidence="2" id="KW-0031">Aminopeptidase</keyword>
<dbReference type="SUPFAM" id="SSF53187">
    <property type="entry name" value="Zn-dependent exopeptidases"/>
    <property type="match status" value="2"/>
</dbReference>
<keyword evidence="3" id="KW-0645">Protease</keyword>
<feature type="domain" description="Cytosol aminopeptidase" evidence="5">
    <location>
        <begin position="436"/>
        <end position="574"/>
    </location>
</feature>
<evidence type="ECO:0000256" key="4">
    <source>
        <dbReference type="ARBA" id="ARBA00022801"/>
    </source>
</evidence>
<dbReference type="Pfam" id="PF18295">
    <property type="entry name" value="Pdase_M17_N2"/>
    <property type="match status" value="1"/>
</dbReference>
<dbReference type="InterPro" id="IPR041417">
    <property type="entry name" value="NPEPL1_N"/>
</dbReference>
<sequence>MSNASVSIKIRAGLTSSDPEQQPVLIVGQAAHLSALNWDDVRCKLEPRVSEEAWRRGLQCVTSSPGDSCELWPRAVSLASLPARRSRHAAPARNHALAKIVRSTQRSTDETIVLVCRKRDALPSAVSIARCYPLFQARSAASPLSAAPAPPAARSVAVEIHLLKEDKPGQYYSKTYARILKDGESEDEGIGTLDPALCDNTLSAEEVQTLQDAADATRLAARITDTPANIMNVDKFIEEAFKVAKELDILEPTVIRGEELKARGMGGIYGVGRAAACPPALVTLSYNAPGAADTVAWVGKGIVYDTGGLSIKARTSMVGMKGDCGGAAAVLGAFALAVKSKPTVNLHAVLCLAENSVGPLATRPDDIHTLYSGRTVEINNTDAEGKREQSLDDFHHLKKKSVALVANPSYVKKINSLAVSQQAIDDDDDYECLFTGRLVLSDGVVYASRNLKADTIVDIATLTGAQGTATGKYHAAVVSNSARLEAVCVAAGLRSGDLAHPLPFAPELHFTEFSSCVADMKNSVADRNNAQPSCAGLFILSHLGFDFPGNWLHIDMASPAHCGERATGYGVSLLCVLFGAHTHSALLRALAPDSAL</sequence>
<dbReference type="Gene3D" id="3.40.630.10">
    <property type="entry name" value="Zn peptidases"/>
    <property type="match status" value="2"/>
</dbReference>
<evidence type="ECO:0000259" key="5">
    <source>
        <dbReference type="Pfam" id="PF00883"/>
    </source>
</evidence>
<evidence type="ECO:0000256" key="2">
    <source>
        <dbReference type="ARBA" id="ARBA00022438"/>
    </source>
</evidence>
<feature type="domain" description="Cytosol aminopeptidase" evidence="5">
    <location>
        <begin position="219"/>
        <end position="386"/>
    </location>
</feature>
<accession>A0A9P0N444</accession>
<dbReference type="EMBL" id="LR824552">
    <property type="protein sequence ID" value="CAH1640829.1"/>
    <property type="molecule type" value="Genomic_DNA"/>
</dbReference>
<reference evidence="7" key="1">
    <citation type="submission" date="2022-02" db="EMBL/GenBank/DDBJ databases">
        <authorList>
            <person name="King R."/>
        </authorList>
    </citation>
    <scope>NUCLEOTIDE SEQUENCE</scope>
</reference>
<comment type="similarity">
    <text evidence="1">Belongs to the peptidase M17 family.</text>
</comment>
<dbReference type="InterPro" id="IPR011356">
    <property type="entry name" value="Leucine_aapep/pepB"/>
</dbReference>
<evidence type="ECO:0000259" key="6">
    <source>
        <dbReference type="Pfam" id="PF18295"/>
    </source>
</evidence>
<dbReference type="GO" id="GO:0070006">
    <property type="term" value="F:metalloaminopeptidase activity"/>
    <property type="evidence" value="ECO:0007669"/>
    <property type="project" value="InterPro"/>
</dbReference>
<proteinExistence type="inferred from homology"/>
<dbReference type="Gene3D" id="3.40.50.10590">
    <property type="entry name" value="Zn-dependent exopeptidases"/>
    <property type="match status" value="1"/>
</dbReference>
<feature type="domain" description="Probable aminopeptidase NPEPL1 N-terminal" evidence="6">
    <location>
        <begin position="22"/>
        <end position="138"/>
    </location>
</feature>
<evidence type="ECO:0000313" key="7">
    <source>
        <dbReference type="EMBL" id="CAH1640829.1"/>
    </source>
</evidence>